<comment type="subcellular location">
    <subcellularLocation>
        <location evidence="1">Secreted</location>
    </subcellularLocation>
</comment>
<name>A0A9X1VEU2_9BACT</name>
<dbReference type="PANTHER" id="PTHR10009">
    <property type="entry name" value="PROTEIN YELLOW-RELATED"/>
    <property type="match status" value="1"/>
</dbReference>
<evidence type="ECO:0000313" key="4">
    <source>
        <dbReference type="EMBL" id="MCI1187621.1"/>
    </source>
</evidence>
<protein>
    <submittedName>
        <fullName evidence="4">Major royal jelly family protein</fullName>
    </submittedName>
</protein>
<dbReference type="Gene3D" id="2.120.10.30">
    <property type="entry name" value="TolB, C-terminal domain"/>
    <property type="match status" value="1"/>
</dbReference>
<keyword evidence="2" id="KW-0964">Secreted</keyword>
<comment type="caution">
    <text evidence="4">The sequence shown here is derived from an EMBL/GenBank/DDBJ whole genome shotgun (WGS) entry which is preliminary data.</text>
</comment>
<keyword evidence="3" id="KW-0732">Signal</keyword>
<dbReference type="PANTHER" id="PTHR10009:SF18">
    <property type="entry name" value="PROTEIN YELLOW-LIKE PROTEIN"/>
    <property type="match status" value="1"/>
</dbReference>
<keyword evidence="5" id="KW-1185">Reference proteome</keyword>
<dbReference type="Pfam" id="PF03022">
    <property type="entry name" value="MRJP"/>
    <property type="match status" value="1"/>
</dbReference>
<feature type="signal peptide" evidence="3">
    <location>
        <begin position="1"/>
        <end position="17"/>
    </location>
</feature>
<reference evidence="4" key="1">
    <citation type="submission" date="2022-03" db="EMBL/GenBank/DDBJ databases">
        <title>Bacterial whole genome sequence for Hymenobacter sp. DH14.</title>
        <authorList>
            <person name="Le V."/>
        </authorList>
    </citation>
    <scope>NUCLEOTIDE SEQUENCE</scope>
    <source>
        <strain evidence="4">DH14</strain>
    </source>
</reference>
<dbReference type="SUPFAM" id="SSF101898">
    <property type="entry name" value="NHL repeat"/>
    <property type="match status" value="1"/>
</dbReference>
<dbReference type="EMBL" id="JALBGC010000002">
    <property type="protein sequence ID" value="MCI1187621.1"/>
    <property type="molecule type" value="Genomic_DNA"/>
</dbReference>
<accession>A0A9X1VEU2</accession>
<dbReference type="GO" id="GO:0005576">
    <property type="term" value="C:extracellular region"/>
    <property type="evidence" value="ECO:0007669"/>
    <property type="project" value="UniProtKB-SubCell"/>
</dbReference>
<dbReference type="Proteomes" id="UP001139193">
    <property type="component" value="Unassembled WGS sequence"/>
</dbReference>
<proteinExistence type="predicted"/>
<evidence type="ECO:0000256" key="2">
    <source>
        <dbReference type="ARBA" id="ARBA00022525"/>
    </source>
</evidence>
<dbReference type="AlphaFoldDB" id="A0A9X1VEU2"/>
<evidence type="ECO:0000313" key="5">
    <source>
        <dbReference type="Proteomes" id="UP001139193"/>
    </source>
</evidence>
<organism evidence="4 5">
    <name type="scientific">Hymenobacter cyanobacteriorum</name>
    <dbReference type="NCBI Taxonomy" id="2926463"/>
    <lineage>
        <taxon>Bacteria</taxon>
        <taxon>Pseudomonadati</taxon>
        <taxon>Bacteroidota</taxon>
        <taxon>Cytophagia</taxon>
        <taxon>Cytophagales</taxon>
        <taxon>Hymenobacteraceae</taxon>
        <taxon>Hymenobacter</taxon>
    </lineage>
</organism>
<dbReference type="InterPro" id="IPR011042">
    <property type="entry name" value="6-blade_b-propeller_TolB-like"/>
</dbReference>
<dbReference type="PROSITE" id="PS51257">
    <property type="entry name" value="PROKAR_LIPOPROTEIN"/>
    <property type="match status" value="1"/>
</dbReference>
<evidence type="ECO:0000256" key="1">
    <source>
        <dbReference type="ARBA" id="ARBA00004613"/>
    </source>
</evidence>
<evidence type="ECO:0000256" key="3">
    <source>
        <dbReference type="SAM" id="SignalP"/>
    </source>
</evidence>
<dbReference type="InterPro" id="IPR017996">
    <property type="entry name" value="MRJP/yellow-related"/>
</dbReference>
<gene>
    <name evidence="4" type="ORF">MON38_09330</name>
</gene>
<feature type="chain" id="PRO_5040868837" evidence="3">
    <location>
        <begin position="18"/>
        <end position="381"/>
    </location>
</feature>
<sequence length="381" mass="41677">MLSFRSLRLFPAGLLLAACSGGSGTEKAVGVALPPKVPTSASATQLTLVATSDTIWNGVAVADDGRTFVLFPHNEGDPGTRIGELKDGKVTPWPNRTWNNWKKPGDPAKLAFVRANSLRFGPDGYLWIVDTGTPKSDAPPVKDGPKLLAFDISTSQLVKSIDLYKFTKRKSFVDDLRFHGDQIYVTDAGEPGLIVLSQKTGQGRRLLDDDSTTTARRPMLGERKIMLKPNGDKVALHADQMEVSPDGKLYYFQTAAGPMYRVETRYLDDPNISSADLGKKVTYFFNSPTCGGTAIDADGNLYVCDANEKRILKVTPAGQSSVLVQDPRLIWADALWIDHAGALWIPVPQMNRTAGFQRGLETVKFPVELLKMELGLKPLRD</sequence>
<dbReference type="RefSeq" id="WP_241935885.1">
    <property type="nucleotide sequence ID" value="NZ_JALBGC010000002.1"/>
</dbReference>